<reference evidence="2 3" key="1">
    <citation type="journal article" date="2016" name="Environ. Microbiol.">
        <title>Genomic resolution of a cold subsurface aquifer community provides metabolic insights for novel microbes adapted to high CO concentrations.</title>
        <authorList>
            <person name="Probst A.J."/>
            <person name="Castelle C.J."/>
            <person name="Singh A."/>
            <person name="Brown C.T."/>
            <person name="Anantharaman K."/>
            <person name="Sharon I."/>
            <person name="Hug L.A."/>
            <person name="Burstein D."/>
            <person name="Emerson J.B."/>
            <person name="Thomas B.C."/>
            <person name="Banfield J.F."/>
        </authorList>
    </citation>
    <scope>NUCLEOTIDE SEQUENCE [LARGE SCALE GENOMIC DNA]</scope>
    <source>
        <strain evidence="2">CG1_02_41_21</strain>
    </source>
</reference>
<dbReference type="Proteomes" id="UP000182860">
    <property type="component" value="Unassembled WGS sequence"/>
</dbReference>
<feature type="transmembrane region" description="Helical" evidence="1">
    <location>
        <begin position="104"/>
        <end position="121"/>
    </location>
</feature>
<sequence>MENNKKMSGIDDLVSGSVKLYKQHFKKFMLMMLVGLAAYIPFYLISAWMAVNTSIVLGIILVALFVAAIIALIYFGVRSQIGMYFILKNPTMGFKELFKNTRGIFWKFFGLSILTGILVSLWTLLLIIPGIIFGIFYSFALYLLVFEDVKGLNAVKRSQALVTGYWWAVFGRTAFMILVAMLASFVLSLPFVFLSEGTTWYSIYSLAQNLVWAVITPIFIVFPYLMYKDLRSIKGGK</sequence>
<keyword evidence="1" id="KW-0812">Transmembrane</keyword>
<evidence type="ECO:0008006" key="4">
    <source>
        <dbReference type="Google" id="ProtNLM"/>
    </source>
</evidence>
<feature type="transmembrane region" description="Helical" evidence="1">
    <location>
        <begin position="165"/>
        <end position="194"/>
    </location>
</feature>
<keyword evidence="1" id="KW-0472">Membrane</keyword>
<name>A0A1J4T6T3_9BACT</name>
<keyword evidence="1" id="KW-1133">Transmembrane helix</keyword>
<organism evidence="2 3">
    <name type="scientific">Candidatus Falkowbacteria bacterium CG1_02_41_21</name>
    <dbReference type="NCBI Taxonomy" id="1805147"/>
    <lineage>
        <taxon>Bacteria</taxon>
        <taxon>Candidatus Falkowiibacteriota</taxon>
    </lineage>
</organism>
<protein>
    <recommendedName>
        <fullName evidence="4">Glycerophosphoryl diester phosphodiesterase membrane domain-containing protein</fullName>
    </recommendedName>
</protein>
<evidence type="ECO:0000313" key="3">
    <source>
        <dbReference type="Proteomes" id="UP000182860"/>
    </source>
</evidence>
<feature type="transmembrane region" description="Helical" evidence="1">
    <location>
        <begin position="206"/>
        <end position="227"/>
    </location>
</feature>
<feature type="transmembrane region" description="Helical" evidence="1">
    <location>
        <begin position="55"/>
        <end position="77"/>
    </location>
</feature>
<proteinExistence type="predicted"/>
<feature type="transmembrane region" description="Helical" evidence="1">
    <location>
        <begin position="28"/>
        <end position="49"/>
    </location>
</feature>
<dbReference type="EMBL" id="MNUV01000047">
    <property type="protein sequence ID" value="OIO07208.1"/>
    <property type="molecule type" value="Genomic_DNA"/>
</dbReference>
<accession>A0A1J4T6T3</accession>
<comment type="caution">
    <text evidence="2">The sequence shown here is derived from an EMBL/GenBank/DDBJ whole genome shotgun (WGS) entry which is preliminary data.</text>
</comment>
<dbReference type="AlphaFoldDB" id="A0A1J4T6T3"/>
<feature type="transmembrane region" description="Helical" evidence="1">
    <location>
        <begin position="127"/>
        <end position="145"/>
    </location>
</feature>
<gene>
    <name evidence="2" type="ORF">AUJ35_02540</name>
</gene>
<evidence type="ECO:0000313" key="2">
    <source>
        <dbReference type="EMBL" id="OIO07208.1"/>
    </source>
</evidence>
<evidence type="ECO:0000256" key="1">
    <source>
        <dbReference type="SAM" id="Phobius"/>
    </source>
</evidence>